<keyword evidence="6" id="KW-0902">Two-component regulatory system</keyword>
<dbReference type="PROSITE" id="PS50109">
    <property type="entry name" value="HIS_KIN"/>
    <property type="match status" value="1"/>
</dbReference>
<dbReference type="Pfam" id="PF00512">
    <property type="entry name" value="HisKA"/>
    <property type="match status" value="1"/>
</dbReference>
<reference evidence="10" key="1">
    <citation type="submission" date="2016-10" db="EMBL/GenBank/DDBJ databases">
        <title>Sequence of Gallionella enrichment culture.</title>
        <authorList>
            <person name="Poehlein A."/>
            <person name="Muehling M."/>
            <person name="Daniel R."/>
        </authorList>
    </citation>
    <scope>NUCLEOTIDE SEQUENCE</scope>
</reference>
<organism evidence="10">
    <name type="scientific">mine drainage metagenome</name>
    <dbReference type="NCBI Taxonomy" id="410659"/>
    <lineage>
        <taxon>unclassified sequences</taxon>
        <taxon>metagenomes</taxon>
        <taxon>ecological metagenomes</taxon>
    </lineage>
</organism>
<dbReference type="PANTHER" id="PTHR43711:SF28">
    <property type="entry name" value="SENSOR HISTIDINE KINASE YXDK"/>
    <property type="match status" value="1"/>
</dbReference>
<proteinExistence type="predicted"/>
<feature type="coiled-coil region" evidence="7">
    <location>
        <begin position="26"/>
        <end position="74"/>
    </location>
</feature>
<evidence type="ECO:0000313" key="10">
    <source>
        <dbReference type="EMBL" id="OIQ77925.1"/>
    </source>
</evidence>
<dbReference type="PROSITE" id="PS50112">
    <property type="entry name" value="PAS"/>
    <property type="match status" value="1"/>
</dbReference>
<accession>A0A1J5QPP6</accession>
<dbReference type="CDD" id="cd00082">
    <property type="entry name" value="HisKA"/>
    <property type="match status" value="1"/>
</dbReference>
<keyword evidence="3" id="KW-0597">Phosphoprotein</keyword>
<dbReference type="PRINTS" id="PR00344">
    <property type="entry name" value="BCTRLSENSOR"/>
</dbReference>
<dbReference type="SUPFAM" id="SSF47384">
    <property type="entry name" value="Homodimeric domain of signal transducing histidine kinase"/>
    <property type="match status" value="1"/>
</dbReference>
<feature type="domain" description="Histidine kinase" evidence="8">
    <location>
        <begin position="179"/>
        <end position="385"/>
    </location>
</feature>
<evidence type="ECO:0000256" key="4">
    <source>
        <dbReference type="ARBA" id="ARBA00022679"/>
    </source>
</evidence>
<evidence type="ECO:0000256" key="1">
    <source>
        <dbReference type="ARBA" id="ARBA00000085"/>
    </source>
</evidence>
<keyword evidence="7" id="KW-0175">Coiled coil</keyword>
<dbReference type="Gene3D" id="3.30.450.20">
    <property type="entry name" value="PAS domain"/>
    <property type="match status" value="1"/>
</dbReference>
<dbReference type="PANTHER" id="PTHR43711">
    <property type="entry name" value="TWO-COMPONENT HISTIDINE KINASE"/>
    <property type="match status" value="1"/>
</dbReference>
<sequence>MLPDTPISPSSPEDLQQAFNLFNQVSEQLTGAYMDLQKQVEQLTHELAVTNGELRHQLEEKANLSRRLSRLLEALPGGVVVLDAGGSVVEANPAAFSLLGGAVAGEAWQAVCERELRPTTVPGEWLVDDDGRRVAISSSHLGEQGGEILLLQDVTEAYQMQDQLQRHKRLSSMGEMVAGLAHQLRTPLAAALLYTSHLRGDLAVDDRVRFADKALARLRSLEHLIKDMLIFVRGGKGAQERIAAQTLLAEVQQVMEPQMAQHGLVFELEDATGSACVMGSREALSGALLNLLANAMQACEPGGRIGLAGTVEDGWLAFRVSDNGRGIPQALQDRLFEPFFTTRSEGTGLGLAIVREVTQMHGGEISVQSTEGQGSTFCLRLPGAPS</sequence>
<evidence type="ECO:0000259" key="9">
    <source>
        <dbReference type="PROSITE" id="PS50112"/>
    </source>
</evidence>
<dbReference type="InterPro" id="IPR036890">
    <property type="entry name" value="HATPase_C_sf"/>
</dbReference>
<dbReference type="InterPro" id="IPR035965">
    <property type="entry name" value="PAS-like_dom_sf"/>
</dbReference>
<dbReference type="SMART" id="SM00387">
    <property type="entry name" value="HATPase_c"/>
    <property type="match status" value="1"/>
</dbReference>
<dbReference type="Gene3D" id="1.10.287.130">
    <property type="match status" value="1"/>
</dbReference>
<protein>
    <recommendedName>
        <fullName evidence="2">histidine kinase</fullName>
        <ecNumber evidence="2">2.7.13.3</ecNumber>
    </recommendedName>
</protein>
<evidence type="ECO:0000259" key="8">
    <source>
        <dbReference type="PROSITE" id="PS50109"/>
    </source>
</evidence>
<dbReference type="SMART" id="SM00388">
    <property type="entry name" value="HisKA"/>
    <property type="match status" value="1"/>
</dbReference>
<evidence type="ECO:0000256" key="6">
    <source>
        <dbReference type="ARBA" id="ARBA00023012"/>
    </source>
</evidence>
<dbReference type="InterPro" id="IPR004358">
    <property type="entry name" value="Sig_transdc_His_kin-like_C"/>
</dbReference>
<dbReference type="SUPFAM" id="SSF55874">
    <property type="entry name" value="ATPase domain of HSP90 chaperone/DNA topoisomerase II/histidine kinase"/>
    <property type="match status" value="1"/>
</dbReference>
<dbReference type="Pfam" id="PF13188">
    <property type="entry name" value="PAS_8"/>
    <property type="match status" value="1"/>
</dbReference>
<dbReference type="GO" id="GO:0000155">
    <property type="term" value="F:phosphorelay sensor kinase activity"/>
    <property type="evidence" value="ECO:0007669"/>
    <property type="project" value="InterPro"/>
</dbReference>
<dbReference type="Pfam" id="PF02518">
    <property type="entry name" value="HATPase_c"/>
    <property type="match status" value="1"/>
</dbReference>
<dbReference type="InterPro" id="IPR003661">
    <property type="entry name" value="HisK_dim/P_dom"/>
</dbReference>
<evidence type="ECO:0000256" key="3">
    <source>
        <dbReference type="ARBA" id="ARBA00022553"/>
    </source>
</evidence>
<dbReference type="InterPro" id="IPR000014">
    <property type="entry name" value="PAS"/>
</dbReference>
<dbReference type="Gene3D" id="3.30.565.10">
    <property type="entry name" value="Histidine kinase-like ATPase, C-terminal domain"/>
    <property type="match status" value="1"/>
</dbReference>
<dbReference type="InterPro" id="IPR005467">
    <property type="entry name" value="His_kinase_dom"/>
</dbReference>
<dbReference type="EMBL" id="MLJW01001506">
    <property type="protein sequence ID" value="OIQ77925.1"/>
    <property type="molecule type" value="Genomic_DNA"/>
</dbReference>
<comment type="caution">
    <text evidence="10">The sequence shown here is derived from an EMBL/GenBank/DDBJ whole genome shotgun (WGS) entry which is preliminary data.</text>
</comment>
<evidence type="ECO:0000256" key="5">
    <source>
        <dbReference type="ARBA" id="ARBA00022777"/>
    </source>
</evidence>
<comment type="catalytic activity">
    <reaction evidence="1">
        <text>ATP + protein L-histidine = ADP + protein N-phospho-L-histidine.</text>
        <dbReference type="EC" id="2.7.13.3"/>
    </reaction>
</comment>
<gene>
    <name evidence="10" type="primary">kinA_4</name>
    <name evidence="10" type="ORF">GALL_403760</name>
</gene>
<keyword evidence="5 10" id="KW-0418">Kinase</keyword>
<dbReference type="InterPro" id="IPR003594">
    <property type="entry name" value="HATPase_dom"/>
</dbReference>
<keyword evidence="4 10" id="KW-0808">Transferase</keyword>
<dbReference type="InterPro" id="IPR050736">
    <property type="entry name" value="Sensor_HK_Regulatory"/>
</dbReference>
<dbReference type="SUPFAM" id="SSF55785">
    <property type="entry name" value="PYP-like sensor domain (PAS domain)"/>
    <property type="match status" value="1"/>
</dbReference>
<evidence type="ECO:0000256" key="2">
    <source>
        <dbReference type="ARBA" id="ARBA00012438"/>
    </source>
</evidence>
<dbReference type="EC" id="2.7.13.3" evidence="2"/>
<dbReference type="AlphaFoldDB" id="A0A1J5QPP6"/>
<evidence type="ECO:0000256" key="7">
    <source>
        <dbReference type="SAM" id="Coils"/>
    </source>
</evidence>
<name>A0A1J5QPP6_9ZZZZ</name>
<feature type="domain" description="PAS" evidence="9">
    <location>
        <begin position="64"/>
        <end position="100"/>
    </location>
</feature>
<dbReference type="InterPro" id="IPR036097">
    <property type="entry name" value="HisK_dim/P_sf"/>
</dbReference>
<dbReference type="CDD" id="cd00075">
    <property type="entry name" value="HATPase"/>
    <property type="match status" value="1"/>
</dbReference>